<dbReference type="GO" id="GO:0043709">
    <property type="term" value="P:cell adhesion involved in single-species biofilm formation"/>
    <property type="evidence" value="ECO:0007669"/>
    <property type="project" value="TreeGrafter"/>
</dbReference>
<sequence>MNIQGPVLASSQTVEQLERACEGWLRVDNLLRRLCSRLTYAAEGRAAILDATLGELRQRLREPLEEIALESLLLSLTDAVRSLDDLPVEPPVAPLGPMDEVAAVVPAPASSATARLLLGLIDRLGLEDSATERLDNLRKAIDQANDDESMAVQAEIVACMVNRHHRQLDEQRAAAEALLAQVTLQLGELNRYLDHESTDRHDGMGARQELDRHLSTEIGALGSHLDQAQDMSSLHREVQARLGAIAGHLKTFREREDAREREWRLQSEQMSQRIGELERSAQSFEVRLMQKQQLASLDPLTGIANRLVFEQSIARICEQITQDGGEACLLVIDIDHFKKINDRFGHAAGDRALRIVAEQLAARLRPDDLLARYGGEEFVVVLPETGATAGRAMAESLRTCIESACFRGQKQPVQITLSCGVTVLSKGDTPEDAFDRADRALYRAKHRGRNCCVVL</sequence>
<dbReference type="GO" id="GO:0052621">
    <property type="term" value="F:diguanylate cyclase activity"/>
    <property type="evidence" value="ECO:0007669"/>
    <property type="project" value="UniProtKB-EC"/>
</dbReference>
<dbReference type="SMART" id="SM00267">
    <property type="entry name" value="GGDEF"/>
    <property type="match status" value="1"/>
</dbReference>
<dbReference type="OrthoDB" id="9803824at2"/>
<dbReference type="Pfam" id="PF00990">
    <property type="entry name" value="GGDEF"/>
    <property type="match status" value="1"/>
</dbReference>
<evidence type="ECO:0000259" key="5">
    <source>
        <dbReference type="PROSITE" id="PS50887"/>
    </source>
</evidence>
<comment type="cofactor">
    <cofactor evidence="1">
        <name>Mg(2+)</name>
        <dbReference type="ChEBI" id="CHEBI:18420"/>
    </cofactor>
</comment>
<dbReference type="InterPro" id="IPR048516">
    <property type="entry name" value="DGCcoil"/>
</dbReference>
<organism evidence="6 7">
    <name type="scientific">Rhodanobacter fulvus Jip2</name>
    <dbReference type="NCBI Taxonomy" id="1163408"/>
    <lineage>
        <taxon>Bacteria</taxon>
        <taxon>Pseudomonadati</taxon>
        <taxon>Pseudomonadota</taxon>
        <taxon>Gammaproteobacteria</taxon>
        <taxon>Lysobacterales</taxon>
        <taxon>Rhodanobacteraceae</taxon>
        <taxon>Rhodanobacter</taxon>
    </lineage>
</organism>
<dbReference type="PATRIC" id="fig|1163408.3.peg.130"/>
<accession>I4W0I5</accession>
<dbReference type="Pfam" id="PF20975">
    <property type="entry name" value="DGCcoil"/>
    <property type="match status" value="1"/>
</dbReference>
<evidence type="ECO:0000313" key="6">
    <source>
        <dbReference type="EMBL" id="EIL92976.1"/>
    </source>
</evidence>
<dbReference type="SUPFAM" id="SSF55073">
    <property type="entry name" value="Nucleotide cyclase"/>
    <property type="match status" value="1"/>
</dbReference>
<dbReference type="PANTHER" id="PTHR45138">
    <property type="entry name" value="REGULATORY COMPONENTS OF SENSORY TRANSDUCTION SYSTEM"/>
    <property type="match status" value="1"/>
</dbReference>
<dbReference type="PANTHER" id="PTHR45138:SF9">
    <property type="entry name" value="DIGUANYLATE CYCLASE DGCM-RELATED"/>
    <property type="match status" value="1"/>
</dbReference>
<evidence type="ECO:0000256" key="2">
    <source>
        <dbReference type="ARBA" id="ARBA00012528"/>
    </source>
</evidence>
<gene>
    <name evidence="6" type="ORF">UU9_00625</name>
</gene>
<feature type="coiled-coil region" evidence="4">
    <location>
        <begin position="127"/>
        <end position="185"/>
    </location>
</feature>
<dbReference type="CDD" id="cd01949">
    <property type="entry name" value="GGDEF"/>
    <property type="match status" value="1"/>
</dbReference>
<dbReference type="EC" id="2.7.7.65" evidence="2"/>
<dbReference type="InterPro" id="IPR000160">
    <property type="entry name" value="GGDEF_dom"/>
</dbReference>
<dbReference type="FunFam" id="3.30.70.270:FF:000001">
    <property type="entry name" value="Diguanylate cyclase domain protein"/>
    <property type="match status" value="1"/>
</dbReference>
<dbReference type="NCBIfam" id="TIGR00254">
    <property type="entry name" value="GGDEF"/>
    <property type="match status" value="1"/>
</dbReference>
<dbReference type="InterPro" id="IPR050469">
    <property type="entry name" value="Diguanylate_Cyclase"/>
</dbReference>
<dbReference type="GO" id="GO:0005886">
    <property type="term" value="C:plasma membrane"/>
    <property type="evidence" value="ECO:0007669"/>
    <property type="project" value="TreeGrafter"/>
</dbReference>
<keyword evidence="4" id="KW-0175">Coiled coil</keyword>
<evidence type="ECO:0000256" key="1">
    <source>
        <dbReference type="ARBA" id="ARBA00001946"/>
    </source>
</evidence>
<dbReference type="Proteomes" id="UP000004210">
    <property type="component" value="Unassembled WGS sequence"/>
</dbReference>
<dbReference type="InterPro" id="IPR043128">
    <property type="entry name" value="Rev_trsase/Diguanyl_cyclase"/>
</dbReference>
<evidence type="ECO:0000313" key="7">
    <source>
        <dbReference type="Proteomes" id="UP000004210"/>
    </source>
</evidence>
<name>I4W0I5_9GAMM</name>
<dbReference type="EMBL" id="AJXU01000003">
    <property type="protein sequence ID" value="EIL92976.1"/>
    <property type="molecule type" value="Genomic_DNA"/>
</dbReference>
<dbReference type="AlphaFoldDB" id="I4W0I5"/>
<reference evidence="6 7" key="1">
    <citation type="journal article" date="2012" name="J. Bacteriol.">
        <title>Genome sequences for six rhodanobacter strains, isolated from soils and the terrestrial subsurface, with variable denitrification capabilities.</title>
        <authorList>
            <person name="Kostka J.E."/>
            <person name="Green S.J."/>
            <person name="Rishishwar L."/>
            <person name="Prakash O."/>
            <person name="Katz L.S."/>
            <person name="Marino-Ramirez L."/>
            <person name="Jordan I.K."/>
            <person name="Munk C."/>
            <person name="Ivanova N."/>
            <person name="Mikhailova N."/>
            <person name="Watson D.B."/>
            <person name="Brown S.D."/>
            <person name="Palumbo A.V."/>
            <person name="Brooks S.C."/>
        </authorList>
    </citation>
    <scope>NUCLEOTIDE SEQUENCE [LARGE SCALE GENOMIC DNA]</scope>
    <source>
        <strain evidence="7">Jip2T</strain>
    </source>
</reference>
<proteinExistence type="predicted"/>
<protein>
    <recommendedName>
        <fullName evidence="2">diguanylate cyclase</fullName>
        <ecNumber evidence="2">2.7.7.65</ecNumber>
    </recommendedName>
</protein>
<feature type="domain" description="GGDEF" evidence="5">
    <location>
        <begin position="325"/>
        <end position="455"/>
    </location>
</feature>
<evidence type="ECO:0000256" key="3">
    <source>
        <dbReference type="ARBA" id="ARBA00034247"/>
    </source>
</evidence>
<comment type="caution">
    <text evidence="6">The sequence shown here is derived from an EMBL/GenBank/DDBJ whole genome shotgun (WGS) entry which is preliminary data.</text>
</comment>
<dbReference type="GO" id="GO:1902201">
    <property type="term" value="P:negative regulation of bacterial-type flagellum-dependent cell motility"/>
    <property type="evidence" value="ECO:0007669"/>
    <property type="project" value="TreeGrafter"/>
</dbReference>
<keyword evidence="7" id="KW-1185">Reference proteome</keyword>
<dbReference type="InterPro" id="IPR029787">
    <property type="entry name" value="Nucleotide_cyclase"/>
</dbReference>
<dbReference type="eggNOG" id="COG3706">
    <property type="taxonomic scope" value="Bacteria"/>
</dbReference>
<dbReference type="PROSITE" id="PS50887">
    <property type="entry name" value="GGDEF"/>
    <property type="match status" value="1"/>
</dbReference>
<comment type="catalytic activity">
    <reaction evidence="3">
        <text>2 GTP = 3',3'-c-di-GMP + 2 diphosphate</text>
        <dbReference type="Rhea" id="RHEA:24898"/>
        <dbReference type="ChEBI" id="CHEBI:33019"/>
        <dbReference type="ChEBI" id="CHEBI:37565"/>
        <dbReference type="ChEBI" id="CHEBI:58805"/>
        <dbReference type="EC" id="2.7.7.65"/>
    </reaction>
</comment>
<evidence type="ECO:0000256" key="4">
    <source>
        <dbReference type="SAM" id="Coils"/>
    </source>
</evidence>
<dbReference type="STRING" id="1163408.UU9_00625"/>
<dbReference type="Gene3D" id="3.30.70.270">
    <property type="match status" value="1"/>
</dbReference>